<gene>
    <name evidence="2" type="ORF">GCM10009710_20930</name>
</gene>
<dbReference type="InterPro" id="IPR036249">
    <property type="entry name" value="Thioredoxin-like_sf"/>
</dbReference>
<evidence type="ECO:0000313" key="2">
    <source>
        <dbReference type="EMBL" id="GAA1740522.1"/>
    </source>
</evidence>
<accession>A0ABP4W086</accession>
<dbReference type="Gene3D" id="3.40.30.10">
    <property type="entry name" value="Glutaredoxin"/>
    <property type="match status" value="1"/>
</dbReference>
<feature type="domain" description="DSBA-like thioredoxin" evidence="1">
    <location>
        <begin position="8"/>
        <end position="213"/>
    </location>
</feature>
<sequence length="229" mass="24892">MGAMKATLFVDVTDPWSFIGATRFTRAAATYTILTGEPVRTTLRAHLLDPDVVSNGRPLMTALAERLGGADKAELLNIRVTGAARITGIDLNFEDAVEANSFDAWRLLTWADEAGPGVQFDLAQQLWRAHLLEGADIADPLVLATRAALVGLDLETAEGLLASTEYGDAVRSQHAASLEIGALDVGFDQLPAIVVDDEWSLSGVHSQHDYVQSLERVRNERGEPWKEDR</sequence>
<dbReference type="Proteomes" id="UP001501057">
    <property type="component" value="Unassembled WGS sequence"/>
</dbReference>
<reference evidence="3" key="1">
    <citation type="journal article" date="2019" name="Int. J. Syst. Evol. Microbiol.">
        <title>The Global Catalogue of Microorganisms (GCM) 10K type strain sequencing project: providing services to taxonomists for standard genome sequencing and annotation.</title>
        <authorList>
            <consortium name="The Broad Institute Genomics Platform"/>
            <consortium name="The Broad Institute Genome Sequencing Center for Infectious Disease"/>
            <person name="Wu L."/>
            <person name="Ma J."/>
        </authorList>
    </citation>
    <scope>NUCLEOTIDE SEQUENCE [LARGE SCALE GENOMIC DNA]</scope>
    <source>
        <strain evidence="3">JCM 13518</strain>
    </source>
</reference>
<protein>
    <recommendedName>
        <fullName evidence="1">DSBA-like thioredoxin domain-containing protein</fullName>
    </recommendedName>
</protein>
<comment type="caution">
    <text evidence="2">The sequence shown here is derived from an EMBL/GenBank/DDBJ whole genome shotgun (WGS) entry which is preliminary data.</text>
</comment>
<evidence type="ECO:0000259" key="1">
    <source>
        <dbReference type="Pfam" id="PF01323"/>
    </source>
</evidence>
<dbReference type="Pfam" id="PF01323">
    <property type="entry name" value="DSBA"/>
    <property type="match status" value="1"/>
</dbReference>
<dbReference type="EMBL" id="BAAAME010000004">
    <property type="protein sequence ID" value="GAA1740522.1"/>
    <property type="molecule type" value="Genomic_DNA"/>
</dbReference>
<evidence type="ECO:0000313" key="3">
    <source>
        <dbReference type="Proteomes" id="UP001501057"/>
    </source>
</evidence>
<keyword evidence="3" id="KW-1185">Reference proteome</keyword>
<dbReference type="SUPFAM" id="SSF52833">
    <property type="entry name" value="Thioredoxin-like"/>
    <property type="match status" value="1"/>
</dbReference>
<name>A0ABP4W086_9ACTN</name>
<proteinExistence type="predicted"/>
<organism evidence="2 3">
    <name type="scientific">Aeromicrobium alkaliterrae</name>
    <dbReference type="NCBI Taxonomy" id="302168"/>
    <lineage>
        <taxon>Bacteria</taxon>
        <taxon>Bacillati</taxon>
        <taxon>Actinomycetota</taxon>
        <taxon>Actinomycetes</taxon>
        <taxon>Propionibacteriales</taxon>
        <taxon>Nocardioidaceae</taxon>
        <taxon>Aeromicrobium</taxon>
    </lineage>
</organism>
<dbReference type="InterPro" id="IPR001853">
    <property type="entry name" value="DSBA-like_thioredoxin_dom"/>
</dbReference>